<keyword evidence="1" id="KW-0812">Transmembrane</keyword>
<keyword evidence="3" id="KW-1185">Reference proteome</keyword>
<name>A0A2K8KSM8_9GAMM</name>
<dbReference type="AlphaFoldDB" id="A0A2K8KSM8"/>
<dbReference type="KEGG" id="rfo:REIFOR_01156"/>
<accession>A0A2K8KSM8</accession>
<organism evidence="2 3">
    <name type="scientific">Reinekea forsetii</name>
    <dbReference type="NCBI Taxonomy" id="1336806"/>
    <lineage>
        <taxon>Bacteria</taxon>
        <taxon>Pseudomonadati</taxon>
        <taxon>Pseudomonadota</taxon>
        <taxon>Gammaproteobacteria</taxon>
        <taxon>Oceanospirillales</taxon>
        <taxon>Saccharospirillaceae</taxon>
        <taxon>Reinekea</taxon>
    </lineage>
</organism>
<sequence>MLDKSVPVRQFETEMPAPILSILLICGMISAFQTVNLVTKIKAGRNAV</sequence>
<dbReference type="Proteomes" id="UP000229757">
    <property type="component" value="Chromosome"/>
</dbReference>
<feature type="transmembrane region" description="Helical" evidence="1">
    <location>
        <begin position="20"/>
        <end position="39"/>
    </location>
</feature>
<evidence type="ECO:0000256" key="1">
    <source>
        <dbReference type="SAM" id="Phobius"/>
    </source>
</evidence>
<keyword evidence="1" id="KW-1133">Transmembrane helix</keyword>
<gene>
    <name evidence="2" type="ORF">REIFOR_01156</name>
</gene>
<evidence type="ECO:0000313" key="3">
    <source>
        <dbReference type="Proteomes" id="UP000229757"/>
    </source>
</evidence>
<dbReference type="EMBL" id="CP011797">
    <property type="protein sequence ID" value="ATX76304.1"/>
    <property type="molecule type" value="Genomic_DNA"/>
</dbReference>
<reference evidence="2 3" key="1">
    <citation type="journal article" date="2017" name="Environ. Microbiol.">
        <title>Genomic and physiological analyses of 'Reinekea forsetii' reveal a versatile opportunistic lifestyle during spring algae blooms.</title>
        <authorList>
            <person name="Avci B."/>
            <person name="Hahnke R.L."/>
            <person name="Chafee M."/>
            <person name="Fischer T."/>
            <person name="Gruber-Vodicka H."/>
            <person name="Tegetmeyer H.E."/>
            <person name="Harder J."/>
            <person name="Fuchs B.M."/>
            <person name="Amann R.I."/>
            <person name="Teeling H."/>
        </authorList>
    </citation>
    <scope>NUCLEOTIDE SEQUENCE [LARGE SCALE GENOMIC DNA]</scope>
    <source>
        <strain evidence="2 3">Hel1_31_D35</strain>
    </source>
</reference>
<evidence type="ECO:0000313" key="2">
    <source>
        <dbReference type="EMBL" id="ATX76304.1"/>
    </source>
</evidence>
<keyword evidence="1" id="KW-0472">Membrane</keyword>
<protein>
    <submittedName>
        <fullName evidence="2">Uncharacterized protein</fullName>
    </submittedName>
</protein>
<proteinExistence type="predicted"/>